<evidence type="ECO:0000313" key="2">
    <source>
        <dbReference type="Proteomes" id="UP000821853"/>
    </source>
</evidence>
<dbReference type="Proteomes" id="UP000821853">
    <property type="component" value="Chromosome 3"/>
</dbReference>
<dbReference type="VEuPathDB" id="VectorBase:HLOH_049406"/>
<comment type="caution">
    <text evidence="1">The sequence shown here is derived from an EMBL/GenBank/DDBJ whole genome shotgun (WGS) entry which is preliminary data.</text>
</comment>
<evidence type="ECO:0000313" key="1">
    <source>
        <dbReference type="EMBL" id="KAH9371695.1"/>
    </source>
</evidence>
<sequence length="137" mass="15801">MLALVHKLCGRFMKVESYNTKTGKYLLLLQPSSSMNWKQRWKSEKTLKLPWPAGRQPKKGHLGNNKKLNNSLLRLLRYTRSKINNRMQEKLETETREAAMHGREQNERRRGIFGTTIALALGSRARPLGLSASQARQ</sequence>
<proteinExistence type="predicted"/>
<dbReference type="AlphaFoldDB" id="A0A9J6GA29"/>
<gene>
    <name evidence="1" type="ORF">HPB48_012013</name>
</gene>
<reference evidence="1 2" key="1">
    <citation type="journal article" date="2020" name="Cell">
        <title>Large-Scale Comparative Analyses of Tick Genomes Elucidate Their Genetic Diversity and Vector Capacities.</title>
        <authorList>
            <consortium name="Tick Genome and Microbiome Consortium (TIGMIC)"/>
            <person name="Jia N."/>
            <person name="Wang J."/>
            <person name="Shi W."/>
            <person name="Du L."/>
            <person name="Sun Y."/>
            <person name="Zhan W."/>
            <person name="Jiang J.F."/>
            <person name="Wang Q."/>
            <person name="Zhang B."/>
            <person name="Ji P."/>
            <person name="Bell-Sakyi L."/>
            <person name="Cui X.M."/>
            <person name="Yuan T.T."/>
            <person name="Jiang B.G."/>
            <person name="Yang W.F."/>
            <person name="Lam T.T."/>
            <person name="Chang Q.C."/>
            <person name="Ding S.J."/>
            <person name="Wang X.J."/>
            <person name="Zhu J.G."/>
            <person name="Ruan X.D."/>
            <person name="Zhao L."/>
            <person name="Wei J.T."/>
            <person name="Ye R.Z."/>
            <person name="Que T.C."/>
            <person name="Du C.H."/>
            <person name="Zhou Y.H."/>
            <person name="Cheng J.X."/>
            <person name="Dai P.F."/>
            <person name="Guo W.B."/>
            <person name="Han X.H."/>
            <person name="Huang E.J."/>
            <person name="Li L.F."/>
            <person name="Wei W."/>
            <person name="Gao Y.C."/>
            <person name="Liu J.Z."/>
            <person name="Shao H.Z."/>
            <person name="Wang X."/>
            <person name="Wang C.C."/>
            <person name="Yang T.C."/>
            <person name="Huo Q.B."/>
            <person name="Li W."/>
            <person name="Chen H.Y."/>
            <person name="Chen S.E."/>
            <person name="Zhou L.G."/>
            <person name="Ni X.B."/>
            <person name="Tian J.H."/>
            <person name="Sheng Y."/>
            <person name="Liu T."/>
            <person name="Pan Y.S."/>
            <person name="Xia L.Y."/>
            <person name="Li J."/>
            <person name="Zhao F."/>
            <person name="Cao W.C."/>
        </authorList>
    </citation>
    <scope>NUCLEOTIDE SEQUENCE [LARGE SCALE GENOMIC DNA]</scope>
    <source>
        <strain evidence="1">HaeL-2018</strain>
    </source>
</reference>
<protein>
    <submittedName>
        <fullName evidence="1">Uncharacterized protein</fullName>
    </submittedName>
</protein>
<accession>A0A9J6GA29</accession>
<name>A0A9J6GA29_HAELO</name>
<dbReference type="EMBL" id="JABSTR010000005">
    <property type="protein sequence ID" value="KAH9371695.1"/>
    <property type="molecule type" value="Genomic_DNA"/>
</dbReference>
<organism evidence="1 2">
    <name type="scientific">Haemaphysalis longicornis</name>
    <name type="common">Bush tick</name>
    <dbReference type="NCBI Taxonomy" id="44386"/>
    <lineage>
        <taxon>Eukaryota</taxon>
        <taxon>Metazoa</taxon>
        <taxon>Ecdysozoa</taxon>
        <taxon>Arthropoda</taxon>
        <taxon>Chelicerata</taxon>
        <taxon>Arachnida</taxon>
        <taxon>Acari</taxon>
        <taxon>Parasitiformes</taxon>
        <taxon>Ixodida</taxon>
        <taxon>Ixodoidea</taxon>
        <taxon>Ixodidae</taxon>
        <taxon>Haemaphysalinae</taxon>
        <taxon>Haemaphysalis</taxon>
    </lineage>
</organism>
<keyword evidence="2" id="KW-1185">Reference proteome</keyword>